<dbReference type="SUPFAM" id="SSF51161">
    <property type="entry name" value="Trimeric LpxA-like enzymes"/>
    <property type="match status" value="1"/>
</dbReference>
<dbReference type="InterPro" id="IPR011004">
    <property type="entry name" value="Trimer_LpxA-like_sf"/>
</dbReference>
<dbReference type="Proteomes" id="UP000216246">
    <property type="component" value="Chromosome"/>
</dbReference>
<dbReference type="Gene3D" id="2.160.10.10">
    <property type="entry name" value="Hexapeptide repeat proteins"/>
    <property type="match status" value="1"/>
</dbReference>
<accession>A0AAC9VRD7</accession>
<evidence type="ECO:0008006" key="6">
    <source>
        <dbReference type="Google" id="ProtNLM"/>
    </source>
</evidence>
<sequence length="219" mass="22089">MDGTTDYADGAMPRRVGLLGAGEHAREVASYLPPGTEVFWALSPDYLGAGRGQVDITAPSPTDRNSWVTGAVGAPALRRDLVAAWPGDRFLTIISPAAYVDPSCTIGAGTVVAPGAILTVDVIVGDHCQVNIGVTLSHGVRLASFVTISPGAHLAGGVCLGEGVFVGIGASISQDVNLASGVVVGAGATVLADVITPNAVVAGVPASVVKVRDRWLDAI</sequence>
<dbReference type="InterPro" id="IPR018357">
    <property type="entry name" value="Hexapep_transf_CS"/>
</dbReference>
<evidence type="ECO:0000313" key="5">
    <source>
        <dbReference type="Proteomes" id="UP000216246"/>
    </source>
</evidence>
<evidence type="ECO:0000256" key="3">
    <source>
        <dbReference type="PIRSR" id="PIRSR620019-2"/>
    </source>
</evidence>
<dbReference type="KEGG" id="mmal:CKJ54_14235"/>
<feature type="binding site" evidence="3">
    <location>
        <position position="73"/>
    </location>
    <ligand>
        <name>substrate</name>
    </ligand>
</feature>
<dbReference type="PANTHER" id="PTHR43300">
    <property type="entry name" value="ACETYLTRANSFERASE"/>
    <property type="match status" value="1"/>
</dbReference>
<dbReference type="PROSITE" id="PS00101">
    <property type="entry name" value="HEXAPEP_TRANSFERASES"/>
    <property type="match status" value="1"/>
</dbReference>
<dbReference type="InterPro" id="IPR020019">
    <property type="entry name" value="AcTrfase_PglD-like"/>
</dbReference>
<protein>
    <recommendedName>
        <fullName evidence="6">Acetyltransferase</fullName>
    </recommendedName>
</protein>
<dbReference type="PANTHER" id="PTHR43300:SF7">
    <property type="entry name" value="UDP-N-ACETYLBACILLOSAMINE N-ACETYLTRANSFERASE"/>
    <property type="match status" value="1"/>
</dbReference>
<dbReference type="InterPro" id="IPR050179">
    <property type="entry name" value="Trans_hexapeptide_repeat"/>
</dbReference>
<evidence type="ECO:0000256" key="1">
    <source>
        <dbReference type="ARBA" id="ARBA00022679"/>
    </source>
</evidence>
<dbReference type="GO" id="GO:0016740">
    <property type="term" value="F:transferase activity"/>
    <property type="evidence" value="ECO:0007669"/>
    <property type="project" value="UniProtKB-KW"/>
</dbReference>
<keyword evidence="1" id="KW-0808">Transferase</keyword>
<keyword evidence="2" id="KW-0677">Repeat</keyword>
<gene>
    <name evidence="4" type="ORF">CKJ54_14235</name>
</gene>
<name>A0AAC9VRD7_9MYCO</name>
<dbReference type="EMBL" id="CP023147">
    <property type="protein sequence ID" value="ASW90901.1"/>
    <property type="molecule type" value="Genomic_DNA"/>
</dbReference>
<proteinExistence type="predicted"/>
<dbReference type="CDD" id="cd03360">
    <property type="entry name" value="LbH_AT_putative"/>
    <property type="match status" value="1"/>
</dbReference>
<dbReference type="AlphaFoldDB" id="A0AAC9VRD7"/>
<evidence type="ECO:0000256" key="2">
    <source>
        <dbReference type="ARBA" id="ARBA00022737"/>
    </source>
</evidence>
<organism evidence="4 5">
    <name type="scientific">Mycobacterium marseillense</name>
    <dbReference type="NCBI Taxonomy" id="701042"/>
    <lineage>
        <taxon>Bacteria</taxon>
        <taxon>Bacillati</taxon>
        <taxon>Actinomycetota</taxon>
        <taxon>Actinomycetes</taxon>
        <taxon>Mycobacteriales</taxon>
        <taxon>Mycobacteriaceae</taxon>
        <taxon>Mycobacterium</taxon>
        <taxon>Mycobacterium avium complex (MAC)</taxon>
    </lineage>
</organism>
<evidence type="ECO:0000313" key="4">
    <source>
        <dbReference type="EMBL" id="ASW90901.1"/>
    </source>
</evidence>
<dbReference type="RefSeq" id="WP_095577327.1">
    <property type="nucleotide sequence ID" value="NZ_CP023147.1"/>
</dbReference>
<feature type="binding site" evidence="3">
    <location>
        <position position="168"/>
    </location>
    <ligand>
        <name>acetyl-CoA</name>
        <dbReference type="ChEBI" id="CHEBI:57288"/>
    </ligand>
</feature>
<reference evidence="4 5" key="1">
    <citation type="submission" date="2017-08" db="EMBL/GenBank/DDBJ databases">
        <title>Phylogentic analysis of Mycobacterium avium complex whole genomes.</title>
        <authorList>
            <person name="Caverly L.J."/>
            <person name="Spilker T."/>
            <person name="LiPuma J."/>
        </authorList>
    </citation>
    <scope>NUCLEOTIDE SEQUENCE [LARGE SCALE GENOMIC DNA]</scope>
    <source>
        <strain evidence="4 5">FLAC0026</strain>
    </source>
</reference>